<feature type="coiled-coil region" evidence="1">
    <location>
        <begin position="27"/>
        <end position="63"/>
    </location>
</feature>
<organism evidence="2 3">
    <name type="scientific">Dentiscutata erythropus</name>
    <dbReference type="NCBI Taxonomy" id="1348616"/>
    <lineage>
        <taxon>Eukaryota</taxon>
        <taxon>Fungi</taxon>
        <taxon>Fungi incertae sedis</taxon>
        <taxon>Mucoromycota</taxon>
        <taxon>Glomeromycotina</taxon>
        <taxon>Glomeromycetes</taxon>
        <taxon>Diversisporales</taxon>
        <taxon>Gigasporaceae</taxon>
        <taxon>Dentiscutata</taxon>
    </lineage>
</organism>
<evidence type="ECO:0000313" key="2">
    <source>
        <dbReference type="EMBL" id="CAG8824289.1"/>
    </source>
</evidence>
<evidence type="ECO:0000313" key="3">
    <source>
        <dbReference type="Proteomes" id="UP000789405"/>
    </source>
</evidence>
<evidence type="ECO:0000256" key="1">
    <source>
        <dbReference type="SAM" id="Coils"/>
    </source>
</evidence>
<name>A0A9N9PIS6_9GLOM</name>
<protein>
    <submittedName>
        <fullName evidence="2">9224_t:CDS:1</fullName>
    </submittedName>
</protein>
<dbReference type="OrthoDB" id="10504884at2759"/>
<proteinExistence type="predicted"/>
<feature type="non-terminal residue" evidence="2">
    <location>
        <position position="64"/>
    </location>
</feature>
<gene>
    <name evidence="2" type="ORF">DERYTH_LOCUS27673</name>
</gene>
<keyword evidence="3" id="KW-1185">Reference proteome</keyword>
<accession>A0A9N9PIS6</accession>
<dbReference type="Proteomes" id="UP000789405">
    <property type="component" value="Unassembled WGS sequence"/>
</dbReference>
<dbReference type="EMBL" id="CAJVPY010064591">
    <property type="protein sequence ID" value="CAG8824289.1"/>
    <property type="molecule type" value="Genomic_DNA"/>
</dbReference>
<sequence>NLTQNANETEFQERSTKKPRVYVDLTQDDKEKQLSIKERELEIEECQIRLEREKLELIKLKKEL</sequence>
<dbReference type="AlphaFoldDB" id="A0A9N9PIS6"/>
<comment type="caution">
    <text evidence="2">The sequence shown here is derived from an EMBL/GenBank/DDBJ whole genome shotgun (WGS) entry which is preliminary data.</text>
</comment>
<feature type="non-terminal residue" evidence="2">
    <location>
        <position position="1"/>
    </location>
</feature>
<reference evidence="2" key="1">
    <citation type="submission" date="2021-06" db="EMBL/GenBank/DDBJ databases">
        <authorList>
            <person name="Kallberg Y."/>
            <person name="Tangrot J."/>
            <person name="Rosling A."/>
        </authorList>
    </citation>
    <scope>NUCLEOTIDE SEQUENCE</scope>
    <source>
        <strain evidence="2">MA453B</strain>
    </source>
</reference>
<keyword evidence="1" id="KW-0175">Coiled coil</keyword>